<dbReference type="Pfam" id="PF02601">
    <property type="entry name" value="Exonuc_VII_L"/>
    <property type="match status" value="1"/>
</dbReference>
<dbReference type="GO" id="GO:0009318">
    <property type="term" value="C:exodeoxyribonuclease VII complex"/>
    <property type="evidence" value="ECO:0007669"/>
    <property type="project" value="UniProtKB-UniRule"/>
</dbReference>
<keyword evidence="1 5" id="KW-0963">Cytoplasm</keyword>
<proteinExistence type="inferred from homology"/>
<keyword evidence="3 5" id="KW-0378">Hydrolase</keyword>
<reference evidence="10" key="1">
    <citation type="journal article" date="2015" name="MBio">
        <title>Genome-Resolved Metagenomic Analysis Reveals Roles for Candidate Phyla and Other Microbial Community Members in Biogeochemical Transformations in Oil Reservoirs.</title>
        <authorList>
            <person name="Hu P."/>
            <person name="Tom L."/>
            <person name="Singh A."/>
            <person name="Thomas B.C."/>
            <person name="Baker B.J."/>
            <person name="Piceno Y.M."/>
            <person name="Andersen G.L."/>
            <person name="Banfield J.F."/>
        </authorList>
    </citation>
    <scope>NUCLEOTIDE SEQUENCE [LARGE SCALE GENOMIC DNA]</scope>
</reference>
<name>A0A101FG52_9THEO</name>
<sequence>MLKRRIYRVGEVTGYLRDLLEADPLLNDLWVRGEISNFKRHPSGHLYFTLKDSDGSLRCVMFRARSSRLQFLPADGMGVLARGYISIYERDGLCQFYVEELSPDGQGALYLAFCNLKERLQREGLFAPEHKKPLPYLPRKIGVVTSPAGAAWRDLITIIRRRFPGMPVVLAPAAVQGEQAPGEICEALAALNKRCDIDVIIVGRGGGSLEELWAFNTEEVARAIFRSRIPVVSAVGHETDYTIADLVADLRAPTPSAAAEMVVPCRVELEERIRRLKERLEKAISVNLSVRWERTRAYSEKNLGGYLKRIIRLHKQDIRILRLRLGSGMRALLDRSAGETRALAGKLNALNPLAVLERGFSLCLNPQTGGIVRDSAAVEIGDTVTVILRKGSLSCRVQGKKEDPEWKNRKTGKSH</sequence>
<evidence type="ECO:0000313" key="9">
    <source>
        <dbReference type="EMBL" id="KUK36391.1"/>
    </source>
</evidence>
<dbReference type="NCBIfam" id="TIGR00237">
    <property type="entry name" value="xseA"/>
    <property type="match status" value="1"/>
</dbReference>
<evidence type="ECO:0000256" key="6">
    <source>
        <dbReference type="RuleBase" id="RU004355"/>
    </source>
</evidence>
<dbReference type="PANTHER" id="PTHR30008:SF0">
    <property type="entry name" value="EXODEOXYRIBONUCLEASE 7 LARGE SUBUNIT"/>
    <property type="match status" value="1"/>
</dbReference>
<evidence type="ECO:0000313" key="10">
    <source>
        <dbReference type="Proteomes" id="UP000053326"/>
    </source>
</evidence>
<dbReference type="InterPro" id="IPR025824">
    <property type="entry name" value="OB-fold_nuc-bd_dom"/>
</dbReference>
<dbReference type="Pfam" id="PF13742">
    <property type="entry name" value="tRNA_anti_2"/>
    <property type="match status" value="1"/>
</dbReference>
<organism evidence="9 10">
    <name type="scientific">Thermacetogenium phaeum</name>
    <dbReference type="NCBI Taxonomy" id="85874"/>
    <lineage>
        <taxon>Bacteria</taxon>
        <taxon>Bacillati</taxon>
        <taxon>Bacillota</taxon>
        <taxon>Clostridia</taxon>
        <taxon>Thermoanaerobacterales</taxon>
        <taxon>Thermoanaerobacteraceae</taxon>
        <taxon>Thermacetogenium</taxon>
    </lineage>
</organism>
<accession>A0A101FG52</accession>
<dbReference type="EMBL" id="LGFO01000104">
    <property type="protein sequence ID" value="KUK36391.1"/>
    <property type="molecule type" value="Genomic_DNA"/>
</dbReference>
<keyword evidence="2 5" id="KW-0540">Nuclease</keyword>
<comment type="caution">
    <text evidence="9">The sequence shown here is derived from an EMBL/GenBank/DDBJ whole genome shotgun (WGS) entry which is preliminary data.</text>
</comment>
<comment type="similarity">
    <text evidence="5 6">Belongs to the XseA family.</text>
</comment>
<feature type="domain" description="OB-fold nucleic acid binding" evidence="8">
    <location>
        <begin position="7"/>
        <end position="101"/>
    </location>
</feature>
<keyword evidence="4 5" id="KW-0269">Exonuclease</keyword>
<dbReference type="InterPro" id="IPR003753">
    <property type="entry name" value="Exonuc_VII_L"/>
</dbReference>
<gene>
    <name evidence="5" type="primary">xseA</name>
    <name evidence="9" type="ORF">XD66_0905</name>
</gene>
<dbReference type="Proteomes" id="UP000053326">
    <property type="component" value="Unassembled WGS sequence"/>
</dbReference>
<dbReference type="AlphaFoldDB" id="A0A101FG52"/>
<comment type="subunit">
    <text evidence="5">Heterooligomer composed of large and small subunits.</text>
</comment>
<evidence type="ECO:0000259" key="7">
    <source>
        <dbReference type="Pfam" id="PF02601"/>
    </source>
</evidence>
<dbReference type="InterPro" id="IPR020579">
    <property type="entry name" value="Exonuc_VII_lsu_C"/>
</dbReference>
<dbReference type="PANTHER" id="PTHR30008">
    <property type="entry name" value="EXODEOXYRIBONUCLEASE 7 LARGE SUBUNIT"/>
    <property type="match status" value="1"/>
</dbReference>
<dbReference type="PATRIC" id="fig|85874.4.peg.276"/>
<comment type="catalytic activity">
    <reaction evidence="5 6">
        <text>Exonucleolytic cleavage in either 5'- to 3'- or 3'- to 5'-direction to yield nucleoside 5'-phosphates.</text>
        <dbReference type="EC" id="3.1.11.6"/>
    </reaction>
</comment>
<evidence type="ECO:0000256" key="5">
    <source>
        <dbReference type="HAMAP-Rule" id="MF_00378"/>
    </source>
</evidence>
<comment type="function">
    <text evidence="5">Bidirectionally degrades single-stranded DNA into large acid-insoluble oligonucleotides, which are then degraded further into small acid-soluble oligonucleotides.</text>
</comment>
<dbReference type="GO" id="GO:0008855">
    <property type="term" value="F:exodeoxyribonuclease VII activity"/>
    <property type="evidence" value="ECO:0007669"/>
    <property type="project" value="UniProtKB-UniRule"/>
</dbReference>
<dbReference type="CDD" id="cd04489">
    <property type="entry name" value="ExoVII_LU_OBF"/>
    <property type="match status" value="1"/>
</dbReference>
<evidence type="ECO:0000256" key="1">
    <source>
        <dbReference type="ARBA" id="ARBA00022490"/>
    </source>
</evidence>
<comment type="subcellular location">
    <subcellularLocation>
        <location evidence="5 6">Cytoplasm</location>
    </subcellularLocation>
</comment>
<evidence type="ECO:0000256" key="2">
    <source>
        <dbReference type="ARBA" id="ARBA00022722"/>
    </source>
</evidence>
<evidence type="ECO:0000256" key="3">
    <source>
        <dbReference type="ARBA" id="ARBA00022801"/>
    </source>
</evidence>
<dbReference type="GO" id="GO:0006308">
    <property type="term" value="P:DNA catabolic process"/>
    <property type="evidence" value="ECO:0007669"/>
    <property type="project" value="UniProtKB-UniRule"/>
</dbReference>
<dbReference type="EC" id="3.1.11.6" evidence="5"/>
<protein>
    <recommendedName>
        <fullName evidence="5">Exodeoxyribonuclease 7 large subunit</fullName>
        <ecNumber evidence="5">3.1.11.6</ecNumber>
    </recommendedName>
    <alternativeName>
        <fullName evidence="5">Exodeoxyribonuclease VII large subunit</fullName>
        <shortName evidence="5">Exonuclease VII large subunit</shortName>
    </alternativeName>
</protein>
<evidence type="ECO:0000259" key="8">
    <source>
        <dbReference type="Pfam" id="PF13742"/>
    </source>
</evidence>
<evidence type="ECO:0000256" key="4">
    <source>
        <dbReference type="ARBA" id="ARBA00022839"/>
    </source>
</evidence>
<dbReference type="GO" id="GO:0005737">
    <property type="term" value="C:cytoplasm"/>
    <property type="evidence" value="ECO:0007669"/>
    <property type="project" value="UniProtKB-SubCell"/>
</dbReference>
<dbReference type="HAMAP" id="MF_00378">
    <property type="entry name" value="Exonuc_7_L"/>
    <property type="match status" value="1"/>
</dbReference>
<dbReference type="GO" id="GO:0003676">
    <property type="term" value="F:nucleic acid binding"/>
    <property type="evidence" value="ECO:0007669"/>
    <property type="project" value="InterPro"/>
</dbReference>
<feature type="domain" description="Exonuclease VII large subunit C-terminal" evidence="7">
    <location>
        <begin position="125"/>
        <end position="334"/>
    </location>
</feature>